<dbReference type="eggNOG" id="COG0674">
    <property type="taxonomic scope" value="Bacteria"/>
</dbReference>
<dbReference type="AlphaFoldDB" id="Q01R19"/>
<sequence>MHADPKGVLTGVHFLDGDHACCEGTLAAGARFAAGYPITPSTEVVERFAWRIPTVGGIFIQMEDELAASIAIQGAVWGGAKAFTVTSGPGFSLMMEHIGYAAITETPCVFVNVQRGGPSTGLPTLPAQADMMQAKWGSHGDYSIIALCPNSPQECFDLTITGFNLAEEFRVPVMMMLDECVGHMTEKVVIPEAAEIPITPRRFTKQTPEEFRLFKPQADLVPDMVKAGDGYRFHVTGLTHDERGYPSMNVETQDVLVRRLHDKLKPFENGRALYESEFLEDAEVVVVSYGITSRVAQRALQMAREQGVRAGKFRIISAWPFPEQHIRELAGRVKAFVVPELNMGQMVREVERSSGGAAKVVSVPHAGGSVHHPEVILKAILEAAR</sequence>
<dbReference type="EC" id="1.2.7.3" evidence="4"/>
<dbReference type="InterPro" id="IPR033412">
    <property type="entry name" value="PFOR_II"/>
</dbReference>
<dbReference type="PANTHER" id="PTHR43088:SF1">
    <property type="entry name" value="SUBUNIT OF PYRUVATE:FLAVODOXIN OXIDOREDUCTASE"/>
    <property type="match status" value="1"/>
</dbReference>
<dbReference type="InterPro" id="IPR029061">
    <property type="entry name" value="THDP-binding"/>
</dbReference>
<organism evidence="4">
    <name type="scientific">Solibacter usitatus (strain Ellin6076)</name>
    <dbReference type="NCBI Taxonomy" id="234267"/>
    <lineage>
        <taxon>Bacteria</taxon>
        <taxon>Pseudomonadati</taxon>
        <taxon>Acidobacteriota</taxon>
        <taxon>Terriglobia</taxon>
        <taxon>Bryobacterales</taxon>
        <taxon>Solibacteraceae</taxon>
        <taxon>Candidatus Solibacter</taxon>
    </lineage>
</organism>
<dbReference type="KEGG" id="sus:Acid_6988"/>
<feature type="domain" description="Pyruvate flavodoxin/ferredoxin oxidoreductase pyrimidine binding" evidence="2">
    <location>
        <begin position="24"/>
        <end position="255"/>
    </location>
</feature>
<dbReference type="InterPro" id="IPR009014">
    <property type="entry name" value="Transketo_C/PFOR_II"/>
</dbReference>
<dbReference type="SUPFAM" id="SSF52518">
    <property type="entry name" value="Thiamin diphosphate-binding fold (THDP-binding)"/>
    <property type="match status" value="1"/>
</dbReference>
<gene>
    <name evidence="4" type="ordered locus">Acid_6988</name>
</gene>
<keyword evidence="1 4" id="KW-0560">Oxidoreductase</keyword>
<evidence type="ECO:0000259" key="2">
    <source>
        <dbReference type="Pfam" id="PF01855"/>
    </source>
</evidence>
<dbReference type="EMBL" id="CP000473">
    <property type="protein sequence ID" value="ABJ87901.1"/>
    <property type="molecule type" value="Genomic_DNA"/>
</dbReference>
<dbReference type="InterPro" id="IPR052368">
    <property type="entry name" value="2-oxoacid_oxidoreductase"/>
</dbReference>
<dbReference type="SUPFAM" id="SSF52922">
    <property type="entry name" value="TK C-terminal domain-like"/>
    <property type="match status" value="1"/>
</dbReference>
<dbReference type="OrthoDB" id="9794954at2"/>
<dbReference type="FunFam" id="3.40.50.970:FF:000022">
    <property type="entry name" value="2-oxoglutarate ferredoxin oxidoreductase alpha subunit"/>
    <property type="match status" value="1"/>
</dbReference>
<dbReference type="NCBIfam" id="NF006412">
    <property type="entry name" value="PRK08659.1"/>
    <property type="match status" value="1"/>
</dbReference>
<dbReference type="Gene3D" id="3.40.50.920">
    <property type="match status" value="1"/>
</dbReference>
<reference evidence="4" key="1">
    <citation type="submission" date="2006-10" db="EMBL/GenBank/DDBJ databases">
        <title>Complete sequence of Solibacter usitatus Ellin6076.</title>
        <authorList>
            <consortium name="US DOE Joint Genome Institute"/>
            <person name="Copeland A."/>
            <person name="Lucas S."/>
            <person name="Lapidus A."/>
            <person name="Barry K."/>
            <person name="Detter J.C."/>
            <person name="Glavina del Rio T."/>
            <person name="Hammon N."/>
            <person name="Israni S."/>
            <person name="Dalin E."/>
            <person name="Tice H."/>
            <person name="Pitluck S."/>
            <person name="Thompson L.S."/>
            <person name="Brettin T."/>
            <person name="Bruce D."/>
            <person name="Han C."/>
            <person name="Tapia R."/>
            <person name="Gilna P."/>
            <person name="Schmutz J."/>
            <person name="Larimer F."/>
            <person name="Land M."/>
            <person name="Hauser L."/>
            <person name="Kyrpides N."/>
            <person name="Mikhailova N."/>
            <person name="Janssen P.H."/>
            <person name="Kuske C.R."/>
            <person name="Richardson P."/>
        </authorList>
    </citation>
    <scope>NUCLEOTIDE SEQUENCE</scope>
    <source>
        <strain evidence="4">Ellin6076</strain>
    </source>
</reference>
<dbReference type="InterPro" id="IPR002880">
    <property type="entry name" value="Pyrv_Fd/Flavodoxin_OxRdtase_N"/>
</dbReference>
<name>Q01R19_SOLUE</name>
<dbReference type="PANTHER" id="PTHR43088">
    <property type="entry name" value="SUBUNIT OF PYRUVATE:FLAVODOXIN OXIDOREDUCTASE-RELATED"/>
    <property type="match status" value="1"/>
</dbReference>
<dbReference type="STRING" id="234267.Acid_6988"/>
<feature type="domain" description="Pyruvate:ferredoxin oxidoreductase core" evidence="3">
    <location>
        <begin position="282"/>
        <end position="374"/>
    </location>
</feature>
<dbReference type="Pfam" id="PF01855">
    <property type="entry name" value="POR_N"/>
    <property type="match status" value="1"/>
</dbReference>
<dbReference type="GO" id="GO:0047553">
    <property type="term" value="F:2-oxoglutarate synthase activity"/>
    <property type="evidence" value="ECO:0007669"/>
    <property type="project" value="UniProtKB-EC"/>
</dbReference>
<evidence type="ECO:0000256" key="1">
    <source>
        <dbReference type="ARBA" id="ARBA00023002"/>
    </source>
</evidence>
<evidence type="ECO:0000259" key="3">
    <source>
        <dbReference type="Pfam" id="PF17147"/>
    </source>
</evidence>
<dbReference type="InParanoid" id="Q01R19"/>
<dbReference type="Pfam" id="PF17147">
    <property type="entry name" value="PFOR_II"/>
    <property type="match status" value="1"/>
</dbReference>
<evidence type="ECO:0000313" key="4">
    <source>
        <dbReference type="EMBL" id="ABJ87901.1"/>
    </source>
</evidence>
<accession>Q01R19</accession>
<dbReference type="HOGENOM" id="CLU_017038_0_1_0"/>
<proteinExistence type="predicted"/>
<dbReference type="Gene3D" id="3.40.50.970">
    <property type="match status" value="1"/>
</dbReference>
<protein>
    <submittedName>
        <fullName evidence="4">2-oxoglutarate ferredoxin oxidoreductase, alpha subunit</fullName>
        <ecNumber evidence="4">1.2.7.3</ecNumber>
    </submittedName>
</protein>
<dbReference type="CDD" id="cd07034">
    <property type="entry name" value="TPP_PYR_PFOR_IOR-alpha_like"/>
    <property type="match status" value="1"/>
</dbReference>